<keyword evidence="1" id="KW-0175">Coiled coil</keyword>
<dbReference type="RefSeq" id="WP_119440148.1">
    <property type="nucleotide sequence ID" value="NZ_QWGR01000021.1"/>
</dbReference>
<dbReference type="InterPro" id="IPR043741">
    <property type="entry name" value="DUF5686"/>
</dbReference>
<keyword evidence="4" id="KW-1185">Reference proteome</keyword>
<dbReference type="InterPro" id="IPR008969">
    <property type="entry name" value="CarboxyPept-like_regulatory"/>
</dbReference>
<feature type="chain" id="PRO_5017339859" evidence="2">
    <location>
        <begin position="22"/>
        <end position="814"/>
    </location>
</feature>
<organism evidence="3 4">
    <name type="scientific">Maribellus luteus</name>
    <dbReference type="NCBI Taxonomy" id="2305463"/>
    <lineage>
        <taxon>Bacteria</taxon>
        <taxon>Pseudomonadati</taxon>
        <taxon>Bacteroidota</taxon>
        <taxon>Bacteroidia</taxon>
        <taxon>Marinilabiliales</taxon>
        <taxon>Prolixibacteraceae</taxon>
        <taxon>Maribellus</taxon>
    </lineage>
</organism>
<evidence type="ECO:0000256" key="2">
    <source>
        <dbReference type="SAM" id="SignalP"/>
    </source>
</evidence>
<dbReference type="Pfam" id="PF18939">
    <property type="entry name" value="DUF5686"/>
    <property type="match status" value="1"/>
</dbReference>
<keyword evidence="2" id="KW-0732">Signal</keyword>
<comment type="caution">
    <text evidence="3">The sequence shown here is derived from an EMBL/GenBank/DDBJ whole genome shotgun (WGS) entry which is preliminary data.</text>
</comment>
<keyword evidence="3" id="KW-0645">Protease</keyword>
<dbReference type="OrthoDB" id="983143at2"/>
<gene>
    <name evidence="3" type="ORF">D1614_21940</name>
</gene>
<reference evidence="3 4" key="1">
    <citation type="submission" date="2018-08" db="EMBL/GenBank/DDBJ databases">
        <title>Pallidiluteibacterium maritimus gen. nov., sp. nov., isolated from coastal sediment.</title>
        <authorList>
            <person name="Zhou L.Y."/>
        </authorList>
    </citation>
    <scope>NUCLEOTIDE SEQUENCE [LARGE SCALE GENOMIC DNA]</scope>
    <source>
        <strain evidence="3 4">XSD2</strain>
    </source>
</reference>
<dbReference type="Proteomes" id="UP000265926">
    <property type="component" value="Unassembled WGS sequence"/>
</dbReference>
<keyword evidence="3" id="KW-0121">Carboxypeptidase</keyword>
<dbReference type="GO" id="GO:0004180">
    <property type="term" value="F:carboxypeptidase activity"/>
    <property type="evidence" value="ECO:0007669"/>
    <property type="project" value="UniProtKB-KW"/>
</dbReference>
<proteinExistence type="predicted"/>
<dbReference type="Gene3D" id="2.60.40.1120">
    <property type="entry name" value="Carboxypeptidase-like, regulatory domain"/>
    <property type="match status" value="1"/>
</dbReference>
<dbReference type="AlphaFoldDB" id="A0A399STB8"/>
<dbReference type="SUPFAM" id="SSF49464">
    <property type="entry name" value="Carboxypeptidase regulatory domain-like"/>
    <property type="match status" value="1"/>
</dbReference>
<evidence type="ECO:0000256" key="1">
    <source>
        <dbReference type="SAM" id="Coils"/>
    </source>
</evidence>
<protein>
    <submittedName>
        <fullName evidence="3">Carboxypeptidase-like regulatory domain-containing protein</fullName>
    </submittedName>
</protein>
<keyword evidence="3" id="KW-0378">Hydrolase</keyword>
<evidence type="ECO:0000313" key="3">
    <source>
        <dbReference type="EMBL" id="RIJ45671.1"/>
    </source>
</evidence>
<feature type="signal peptide" evidence="2">
    <location>
        <begin position="1"/>
        <end position="21"/>
    </location>
</feature>
<dbReference type="EMBL" id="QWGR01000021">
    <property type="protein sequence ID" value="RIJ45671.1"/>
    <property type="molecule type" value="Genomic_DNA"/>
</dbReference>
<evidence type="ECO:0000313" key="4">
    <source>
        <dbReference type="Proteomes" id="UP000265926"/>
    </source>
</evidence>
<dbReference type="Pfam" id="PF13715">
    <property type="entry name" value="CarbopepD_reg_2"/>
    <property type="match status" value="1"/>
</dbReference>
<name>A0A399STB8_9BACT</name>
<sequence>MLRRIFTTAALLVVVSWLGSAQEVNGIVQDVDTKEAIPFANIWIKGTMQGTQSNVDGYFVLKKTQGDTLAVSSVGYVQQEFVLNGKNEQLKVELKKEVQKIEEVTIKSDIPFARVVFNLIQKHKKENREKLEQVRDYKQLENTTVYIAVDTTARINRFFDNMEEVTMEMEGQSLRFSPIYLLEEAEQVSADSMNVVYSKKDGIFPRLNPAIESLLLDNVVVDLDFYKEQIRILDRGFISPIAGSAWMYYNIYFNDSVYEGDHTYYHMTYSPKNPLNPLFSGSFLVDSETFALKSIEAYISGKANLNFVNGFRGTVTYKTLPDGGYFFDAQNIGINLSIRLNKDSASYSSKRMDQIASGNWLINKTTQYSNADRLSTIKPGDWKNQPEFSVEHLGEETYFTVNKLKEQKVVKGIDKVGGMALTSFYNAGKLDVGPVFDIYTTNRIEGTRLTVPLRTSEQMFKRFSVGGFLGYGSTSKEFKYGGNLIYQPGATDKFLLRFRYYNDYNLISQDKFLRFVKNNPNNKGNANFIASFTTREKNPFLKEEQYVEFRVDYNGEKDVHLEASPYILWNKSTPYVSFVRDGMSHPKYTNYGVLFDLRLAFRQHYDKFFFDRVYYINPVPVINLSWDVGTTTIPGVNRNDLGYYSHLHGSISGRLLLGQLFVNYMLNGGYLFGDAPYDLLDQPVGSMSLGFAKYRFNLLHHASFAHNAYTNLHAHLNGGGFILNKIPVIRSFKLREIVSIKAHYGNLTKGYKPIFDLPGFYDNSKNVPYAEIGFGVTNVFKVLRVEYVRHLGGTYRNARFTDKNGIFFRTEMSF</sequence>
<feature type="coiled-coil region" evidence="1">
    <location>
        <begin position="87"/>
        <end position="143"/>
    </location>
</feature>
<accession>A0A399STB8</accession>